<dbReference type="FunFam" id="3.40.50.720:FF:000039">
    <property type="entry name" value="Alcohol dehydrogenase AdhP"/>
    <property type="match status" value="1"/>
</dbReference>
<evidence type="ECO:0000256" key="2">
    <source>
        <dbReference type="ARBA" id="ARBA00008072"/>
    </source>
</evidence>
<dbReference type="InterPro" id="IPR013154">
    <property type="entry name" value="ADH-like_N"/>
</dbReference>
<dbReference type="InterPro" id="IPR011032">
    <property type="entry name" value="GroES-like_sf"/>
</dbReference>
<dbReference type="CDD" id="cd08297">
    <property type="entry name" value="CAD3"/>
    <property type="match status" value="1"/>
</dbReference>
<gene>
    <name evidence="11" type="ORF">PF010_g18838</name>
</gene>
<dbReference type="Proteomes" id="UP000488956">
    <property type="component" value="Unassembled WGS sequence"/>
</dbReference>
<feature type="transmembrane region" description="Helical" evidence="9">
    <location>
        <begin position="34"/>
        <end position="53"/>
    </location>
</feature>
<dbReference type="AlphaFoldDB" id="A0A6G0KJX9"/>
<dbReference type="SUPFAM" id="SSF51735">
    <property type="entry name" value="NAD(P)-binding Rossmann-fold domains"/>
    <property type="match status" value="1"/>
</dbReference>
<evidence type="ECO:0000256" key="7">
    <source>
        <dbReference type="ARBA" id="ARBA00023027"/>
    </source>
</evidence>
<accession>A0A6G0KJX9</accession>
<dbReference type="PANTHER" id="PTHR42940:SF3">
    <property type="entry name" value="ALCOHOL DEHYDROGENASE 1-RELATED"/>
    <property type="match status" value="1"/>
</dbReference>
<reference evidence="11 12" key="1">
    <citation type="submission" date="2018-09" db="EMBL/GenBank/DDBJ databases">
        <title>Genomic investigation of the strawberry pathogen Phytophthora fragariae indicates pathogenicity is determined by transcriptional variation in three key races.</title>
        <authorList>
            <person name="Adams T.M."/>
            <person name="Armitage A.D."/>
            <person name="Sobczyk M.K."/>
            <person name="Bates H.J."/>
            <person name="Dunwell J.M."/>
            <person name="Nellist C.F."/>
            <person name="Harrison R.J."/>
        </authorList>
    </citation>
    <scope>NUCLEOTIDE SEQUENCE [LARGE SCALE GENOMIC DNA]</scope>
    <source>
        <strain evidence="11 12">ONT-3</strain>
    </source>
</reference>
<dbReference type="Gene3D" id="3.40.50.720">
    <property type="entry name" value="NAD(P)-binding Rossmann-like Domain"/>
    <property type="match status" value="1"/>
</dbReference>
<comment type="similarity">
    <text evidence="2 8">Belongs to the zinc-containing alcohol dehydrogenase family.</text>
</comment>
<organism evidence="11 12">
    <name type="scientific">Phytophthora fragariae</name>
    <dbReference type="NCBI Taxonomy" id="53985"/>
    <lineage>
        <taxon>Eukaryota</taxon>
        <taxon>Sar</taxon>
        <taxon>Stramenopiles</taxon>
        <taxon>Oomycota</taxon>
        <taxon>Peronosporomycetes</taxon>
        <taxon>Peronosporales</taxon>
        <taxon>Peronosporaceae</taxon>
        <taxon>Phytophthora</taxon>
    </lineage>
</organism>
<keyword evidence="9" id="KW-0812">Transmembrane</keyword>
<sequence>MKCARVYSDAALHAALLLTGAVFVWIWLADTIRGRVWVLSVLLWAMLHLWRLIQTRSKGDEFREPIEEEDATFEIEEARVQAWRSPAGAEVAARVIRNVELFRLIMTFKRGLPNLVVEFERASLDDWFDLIEPQDEYPEVGMLPKLAIWKNDFRVFRMLQGLQEFSYYRRDPTLNFGDVRRFAAVNGRLDVLEYLHLSVEDAPSSQWDPHLLNEAIYAGQLRVVRWLIAHRREACVSLTSKAINSSAAGNFELLKFLHEEPATHLLSHSPFCWLLPTPPSAFQPFQPPSCCASCLASASPPAAWPRPPASRSLAHTTQCRCGNCVQHPTGCTCPRCQSRSFSVQSQSHYDIPKTQTAVVFEQNNAPLQVRKDWPVTQQKELKPGEVLVRLAYSGVCHTDLHVWLGDWPLDNKLPLVGGHEGAGYVAAIGDHSYTHLKIGDPVGVKWLANSCLGCEDCRKGYESTCVDADLHGFTVDGSFQQWCVSYADHVTPIPTELPMHAAAPILCAGVTVYKALKEIGGVCGDSVVIPGAGGGLGHLACQYARAMGYRVIAIDSGDDKRKLVASYGIKDFIDFKEGNVRDKVLAATEGRGAHATVVVASGGEAYKDALSFLRPHGAVVLVGLPKDTYITAEVFGSVLNAHRIIGSYVGNRQDSVEALKLAAAGDVSTTYTIEKLENLPDVFDRMAAGKLAGRIVLDCE</sequence>
<keyword evidence="6" id="KW-0560">Oxidoreductase</keyword>
<evidence type="ECO:0000313" key="11">
    <source>
        <dbReference type="EMBL" id="KAE9089808.1"/>
    </source>
</evidence>
<name>A0A6G0KJX9_9STRA</name>
<proteinExistence type="inferred from homology"/>
<dbReference type="FunFam" id="3.90.180.10:FF:000002">
    <property type="entry name" value="Alcohol dehydrogenase AdhP"/>
    <property type="match status" value="1"/>
</dbReference>
<dbReference type="PANTHER" id="PTHR42940">
    <property type="entry name" value="ALCOHOL DEHYDROGENASE 1-RELATED"/>
    <property type="match status" value="1"/>
</dbReference>
<dbReference type="EC" id="1.1.1.1" evidence="3"/>
<comment type="cofactor">
    <cofactor evidence="1 8">
        <name>Zn(2+)</name>
        <dbReference type="ChEBI" id="CHEBI:29105"/>
    </cofactor>
</comment>
<keyword evidence="9" id="KW-1133">Transmembrane helix</keyword>
<evidence type="ECO:0000256" key="9">
    <source>
        <dbReference type="SAM" id="Phobius"/>
    </source>
</evidence>
<keyword evidence="5 8" id="KW-0862">Zinc</keyword>
<dbReference type="Pfam" id="PF00107">
    <property type="entry name" value="ADH_zinc_N"/>
    <property type="match status" value="1"/>
</dbReference>
<dbReference type="Pfam" id="PF08240">
    <property type="entry name" value="ADH_N"/>
    <property type="match status" value="1"/>
</dbReference>
<protein>
    <recommendedName>
        <fullName evidence="3">alcohol dehydrogenase</fullName>
        <ecNumber evidence="3">1.1.1.1</ecNumber>
    </recommendedName>
</protein>
<keyword evidence="4 8" id="KW-0479">Metal-binding</keyword>
<dbReference type="PROSITE" id="PS00059">
    <property type="entry name" value="ADH_ZINC"/>
    <property type="match status" value="1"/>
</dbReference>
<dbReference type="GO" id="GO:0004022">
    <property type="term" value="F:alcohol dehydrogenase (NAD+) activity"/>
    <property type="evidence" value="ECO:0007669"/>
    <property type="project" value="UniProtKB-EC"/>
</dbReference>
<evidence type="ECO:0000256" key="6">
    <source>
        <dbReference type="ARBA" id="ARBA00023002"/>
    </source>
</evidence>
<evidence type="ECO:0000256" key="8">
    <source>
        <dbReference type="RuleBase" id="RU361277"/>
    </source>
</evidence>
<dbReference type="InterPro" id="IPR036291">
    <property type="entry name" value="NAD(P)-bd_dom_sf"/>
</dbReference>
<evidence type="ECO:0000313" key="12">
    <source>
        <dbReference type="Proteomes" id="UP000488956"/>
    </source>
</evidence>
<feature type="transmembrane region" description="Helical" evidence="9">
    <location>
        <begin position="12"/>
        <end position="28"/>
    </location>
</feature>
<dbReference type="InterPro" id="IPR013149">
    <property type="entry name" value="ADH-like_C"/>
</dbReference>
<dbReference type="InterPro" id="IPR020843">
    <property type="entry name" value="ER"/>
</dbReference>
<evidence type="ECO:0000256" key="1">
    <source>
        <dbReference type="ARBA" id="ARBA00001947"/>
    </source>
</evidence>
<feature type="domain" description="Enoyl reductase (ER)" evidence="10">
    <location>
        <begin position="371"/>
        <end position="697"/>
    </location>
</feature>
<evidence type="ECO:0000256" key="5">
    <source>
        <dbReference type="ARBA" id="ARBA00022833"/>
    </source>
</evidence>
<keyword evidence="9" id="KW-0472">Membrane</keyword>
<dbReference type="SUPFAM" id="SSF50129">
    <property type="entry name" value="GroES-like"/>
    <property type="match status" value="1"/>
</dbReference>
<dbReference type="GO" id="GO:0008270">
    <property type="term" value="F:zinc ion binding"/>
    <property type="evidence" value="ECO:0007669"/>
    <property type="project" value="InterPro"/>
</dbReference>
<evidence type="ECO:0000256" key="4">
    <source>
        <dbReference type="ARBA" id="ARBA00022723"/>
    </source>
</evidence>
<dbReference type="GO" id="GO:0005737">
    <property type="term" value="C:cytoplasm"/>
    <property type="evidence" value="ECO:0007669"/>
    <property type="project" value="TreeGrafter"/>
</dbReference>
<dbReference type="SMART" id="SM00829">
    <property type="entry name" value="PKS_ER"/>
    <property type="match status" value="1"/>
</dbReference>
<comment type="caution">
    <text evidence="11">The sequence shown here is derived from an EMBL/GenBank/DDBJ whole genome shotgun (WGS) entry which is preliminary data.</text>
</comment>
<dbReference type="InterPro" id="IPR002328">
    <property type="entry name" value="ADH_Zn_CS"/>
</dbReference>
<dbReference type="EMBL" id="QXFX01001465">
    <property type="protein sequence ID" value="KAE9089808.1"/>
    <property type="molecule type" value="Genomic_DNA"/>
</dbReference>
<keyword evidence="7" id="KW-0520">NAD</keyword>
<dbReference type="Gene3D" id="3.90.180.10">
    <property type="entry name" value="Medium-chain alcohol dehydrogenases, catalytic domain"/>
    <property type="match status" value="1"/>
</dbReference>
<dbReference type="SUPFAM" id="SSF140860">
    <property type="entry name" value="Pseudo ankyrin repeat-like"/>
    <property type="match status" value="1"/>
</dbReference>
<evidence type="ECO:0000259" key="10">
    <source>
        <dbReference type="SMART" id="SM00829"/>
    </source>
</evidence>
<evidence type="ECO:0000256" key="3">
    <source>
        <dbReference type="ARBA" id="ARBA00013190"/>
    </source>
</evidence>